<evidence type="ECO:0000313" key="2">
    <source>
        <dbReference type="EMBL" id="MDW2637018.1"/>
    </source>
</evidence>
<accession>A0ABD5H5M3</accession>
<organism evidence="2 3">
    <name type="scientific">Citrobacter portucalensis</name>
    <dbReference type="NCBI Taxonomy" id="1639133"/>
    <lineage>
        <taxon>Bacteria</taxon>
        <taxon>Pseudomonadati</taxon>
        <taxon>Pseudomonadota</taxon>
        <taxon>Gammaproteobacteria</taxon>
        <taxon>Enterobacterales</taxon>
        <taxon>Enterobacteriaceae</taxon>
        <taxon>Citrobacter</taxon>
        <taxon>Citrobacter freundii complex</taxon>
    </lineage>
</organism>
<feature type="signal peptide" evidence="1">
    <location>
        <begin position="1"/>
        <end position="25"/>
    </location>
</feature>
<dbReference type="Proteomes" id="UP001269984">
    <property type="component" value="Unassembled WGS sequence"/>
</dbReference>
<gene>
    <name evidence="2" type="ORF">RYZ90_24575</name>
</gene>
<feature type="chain" id="PRO_5044813936" evidence="1">
    <location>
        <begin position="26"/>
        <end position="118"/>
    </location>
</feature>
<evidence type="ECO:0000256" key="1">
    <source>
        <dbReference type="SAM" id="SignalP"/>
    </source>
</evidence>
<evidence type="ECO:0000313" key="3">
    <source>
        <dbReference type="Proteomes" id="UP001269984"/>
    </source>
</evidence>
<dbReference type="RefSeq" id="WP_269019777.1">
    <property type="nucleotide sequence ID" value="NZ_JAWPAZ010000018.1"/>
</dbReference>
<dbReference type="AlphaFoldDB" id="A0ABD5H5M3"/>
<name>A0ABD5H5M3_9ENTR</name>
<dbReference type="Pfam" id="PF10709">
    <property type="entry name" value="DUF2511"/>
    <property type="match status" value="1"/>
</dbReference>
<sequence length="118" mass="12943">MSLPHKKTQICLLGVLTLMSTSAFAIPFKGIERSSFNGTWPFSSNEVQLQCLDNNVYVMNFDDNKLYALTGAARVKGKSFGALPLEASDKFWLDDKSSPGLKVSLSDVTNAAFELCDK</sequence>
<dbReference type="EMBL" id="JAWPAZ010000018">
    <property type="protein sequence ID" value="MDW2637018.1"/>
    <property type="molecule type" value="Genomic_DNA"/>
</dbReference>
<reference evidence="2 3" key="1">
    <citation type="submission" date="2023-10" db="EMBL/GenBank/DDBJ databases">
        <title>Fecal carriage and genetic characteristics of carbapenem-resistant Enterobacterales among healthy adults from four provinces of China.</title>
        <authorList>
            <person name="Li Y."/>
            <person name="Zhang R."/>
        </authorList>
    </citation>
    <scope>NUCLEOTIDE SEQUENCE [LARGE SCALE GENOMIC DNA]</scope>
    <source>
        <strain evidence="2 3">HN-71</strain>
    </source>
</reference>
<protein>
    <submittedName>
        <fullName evidence="2">DUF2511 domain-containing protein</fullName>
    </submittedName>
</protein>
<keyword evidence="1" id="KW-0732">Signal</keyword>
<comment type="caution">
    <text evidence="2">The sequence shown here is derived from an EMBL/GenBank/DDBJ whole genome shotgun (WGS) entry which is preliminary data.</text>
</comment>
<proteinExistence type="predicted"/>
<dbReference type="InterPro" id="IPR019648">
    <property type="entry name" value="YebY"/>
</dbReference>